<evidence type="ECO:0000313" key="13">
    <source>
        <dbReference type="Proteomes" id="UP000095200"/>
    </source>
</evidence>
<dbReference type="PROSITE" id="PS51706">
    <property type="entry name" value="G_ENGB"/>
    <property type="match status" value="1"/>
</dbReference>
<dbReference type="GO" id="GO:0000917">
    <property type="term" value="P:division septum assembly"/>
    <property type="evidence" value="ECO:0007669"/>
    <property type="project" value="UniProtKB-KW"/>
</dbReference>
<dbReference type="CDD" id="cd01876">
    <property type="entry name" value="YihA_EngB"/>
    <property type="match status" value="1"/>
</dbReference>
<dbReference type="Proteomes" id="UP000095200">
    <property type="component" value="Unassembled WGS sequence"/>
</dbReference>
<dbReference type="InterPro" id="IPR006073">
    <property type="entry name" value="GTP-bd"/>
</dbReference>
<protein>
    <recommendedName>
        <fullName evidence="10">Probable GTP-binding protein EngB</fullName>
    </recommendedName>
</protein>
<organism evidence="12 13">
    <name type="scientific">Desulfoplanes formicivorans</name>
    <dbReference type="NCBI Taxonomy" id="1592317"/>
    <lineage>
        <taxon>Bacteria</taxon>
        <taxon>Pseudomonadati</taxon>
        <taxon>Thermodesulfobacteriota</taxon>
        <taxon>Desulfovibrionia</taxon>
        <taxon>Desulfovibrionales</taxon>
        <taxon>Desulfoplanaceae</taxon>
        <taxon>Desulfoplanes</taxon>
    </lineage>
</organism>
<keyword evidence="3 10" id="KW-0132">Cell division</keyword>
<reference evidence="13" key="1">
    <citation type="submission" date="2016-06" db="EMBL/GenBank/DDBJ databases">
        <title>Draft genome sequence of Desulfoplanes formicivorans strain Pf12B.</title>
        <authorList>
            <person name="Watanabe M."/>
            <person name="Kojima H."/>
            <person name="Fukui M."/>
        </authorList>
    </citation>
    <scope>NUCLEOTIDE SEQUENCE [LARGE SCALE GENOMIC DNA]</scope>
    <source>
        <strain evidence="13">Pf12B</strain>
    </source>
</reference>
<dbReference type="PANTHER" id="PTHR11649:SF13">
    <property type="entry name" value="ENGB-TYPE G DOMAIN-CONTAINING PROTEIN"/>
    <property type="match status" value="1"/>
</dbReference>
<dbReference type="STRING" id="1592317.DPF_2528"/>
<evidence type="ECO:0000313" key="12">
    <source>
        <dbReference type="EMBL" id="GAU09795.1"/>
    </source>
</evidence>
<keyword evidence="9 10" id="KW-0131">Cell cycle</keyword>
<dbReference type="GO" id="GO:0046872">
    <property type="term" value="F:metal ion binding"/>
    <property type="evidence" value="ECO:0007669"/>
    <property type="project" value="UniProtKB-KW"/>
</dbReference>
<evidence type="ECO:0000256" key="9">
    <source>
        <dbReference type="ARBA" id="ARBA00023306"/>
    </source>
</evidence>
<dbReference type="Pfam" id="PF01926">
    <property type="entry name" value="MMR_HSR1"/>
    <property type="match status" value="1"/>
</dbReference>
<dbReference type="RefSeq" id="WP_069860029.1">
    <property type="nucleotide sequence ID" value="NZ_BDFE01000020.1"/>
</dbReference>
<dbReference type="SUPFAM" id="SSF52540">
    <property type="entry name" value="P-loop containing nucleoside triphosphate hydrolases"/>
    <property type="match status" value="1"/>
</dbReference>
<evidence type="ECO:0000256" key="3">
    <source>
        <dbReference type="ARBA" id="ARBA00022618"/>
    </source>
</evidence>
<evidence type="ECO:0000256" key="7">
    <source>
        <dbReference type="ARBA" id="ARBA00023134"/>
    </source>
</evidence>
<evidence type="ECO:0000256" key="8">
    <source>
        <dbReference type="ARBA" id="ARBA00023210"/>
    </source>
</evidence>
<accession>A0A194AKM9</accession>
<proteinExistence type="inferred from homology"/>
<dbReference type="EMBL" id="BDFE01000020">
    <property type="protein sequence ID" value="GAU09795.1"/>
    <property type="molecule type" value="Genomic_DNA"/>
</dbReference>
<evidence type="ECO:0000256" key="10">
    <source>
        <dbReference type="HAMAP-Rule" id="MF_00321"/>
    </source>
</evidence>
<comment type="similarity">
    <text evidence="2 10">Belongs to the TRAFAC class TrmE-Era-EngA-EngB-Septin-like GTPase superfamily. EngB GTPase family.</text>
</comment>
<evidence type="ECO:0000256" key="2">
    <source>
        <dbReference type="ARBA" id="ARBA00009638"/>
    </source>
</evidence>
<evidence type="ECO:0000256" key="6">
    <source>
        <dbReference type="ARBA" id="ARBA00022842"/>
    </source>
</evidence>
<dbReference type="GO" id="GO:0005525">
    <property type="term" value="F:GTP binding"/>
    <property type="evidence" value="ECO:0007669"/>
    <property type="project" value="UniProtKB-UniRule"/>
</dbReference>
<comment type="function">
    <text evidence="10">Necessary for normal cell division and for the maintenance of normal septation.</text>
</comment>
<keyword evidence="7 10" id="KW-0342">GTP-binding</keyword>
<dbReference type="HAMAP" id="MF_00321">
    <property type="entry name" value="GTPase_EngB"/>
    <property type="match status" value="1"/>
</dbReference>
<comment type="caution">
    <text evidence="12">The sequence shown here is derived from an EMBL/GenBank/DDBJ whole genome shotgun (WGS) entry which is preliminary data.</text>
</comment>
<evidence type="ECO:0000256" key="1">
    <source>
        <dbReference type="ARBA" id="ARBA00001946"/>
    </source>
</evidence>
<keyword evidence="13" id="KW-1185">Reference proteome</keyword>
<evidence type="ECO:0000256" key="5">
    <source>
        <dbReference type="ARBA" id="ARBA00022741"/>
    </source>
</evidence>
<gene>
    <name evidence="10" type="primary">engB</name>
    <name evidence="12" type="ORF">DPF_2528</name>
</gene>
<evidence type="ECO:0000256" key="4">
    <source>
        <dbReference type="ARBA" id="ARBA00022723"/>
    </source>
</evidence>
<evidence type="ECO:0000259" key="11">
    <source>
        <dbReference type="PROSITE" id="PS51706"/>
    </source>
</evidence>
<sequence length="200" mass="22312">MPQLTLESTIYTMDQLSVMPKPQVAMAGRSNVGKSSLINCLAGRRKLAKISSSPGKTRSLNFYGVSPGEFYLVDLPGYGYARCSKKEREKWRLLIAAYMEANSYLKAVVALFDCRLTPQMLDIELARYVTAMGVGLIPVLTKADKCKQRDRAKIQKQWQELLDLAKPPMCVSSKTGMNRDRLWTLLGAAAGVHFEVEAMK</sequence>
<keyword evidence="5 10" id="KW-0547">Nucleotide-binding</keyword>
<dbReference type="PANTHER" id="PTHR11649">
    <property type="entry name" value="MSS1/TRME-RELATED GTP-BINDING PROTEIN"/>
    <property type="match status" value="1"/>
</dbReference>
<dbReference type="InterPro" id="IPR019987">
    <property type="entry name" value="GTP-bd_ribosome_bio_YsxC"/>
</dbReference>
<keyword evidence="6" id="KW-0460">Magnesium</keyword>
<feature type="domain" description="EngB-type G" evidence="11">
    <location>
        <begin position="20"/>
        <end position="192"/>
    </location>
</feature>
<dbReference type="InterPro" id="IPR027417">
    <property type="entry name" value="P-loop_NTPase"/>
</dbReference>
<dbReference type="AlphaFoldDB" id="A0A194AKM9"/>
<dbReference type="InterPro" id="IPR030393">
    <property type="entry name" value="G_ENGB_dom"/>
</dbReference>
<name>A0A194AKM9_9BACT</name>
<dbReference type="Gene3D" id="3.40.50.300">
    <property type="entry name" value="P-loop containing nucleotide triphosphate hydrolases"/>
    <property type="match status" value="1"/>
</dbReference>
<keyword evidence="4" id="KW-0479">Metal-binding</keyword>
<comment type="cofactor">
    <cofactor evidence="1">
        <name>Mg(2+)</name>
        <dbReference type="ChEBI" id="CHEBI:18420"/>
    </cofactor>
</comment>
<keyword evidence="8 10" id="KW-0717">Septation</keyword>
<dbReference type="NCBIfam" id="TIGR03598">
    <property type="entry name" value="GTPase_YsxC"/>
    <property type="match status" value="1"/>
</dbReference>